<dbReference type="Pfam" id="PF01850">
    <property type="entry name" value="PIN"/>
    <property type="match status" value="1"/>
</dbReference>
<evidence type="ECO:0000256" key="2">
    <source>
        <dbReference type="ARBA" id="ARBA00022649"/>
    </source>
</evidence>
<reference evidence="11" key="1">
    <citation type="journal article" date="2019" name="Int. J. Syst. Evol. Microbiol.">
        <title>The Global Catalogue of Microorganisms (GCM) 10K type strain sequencing project: providing services to taxonomists for standard genome sequencing and annotation.</title>
        <authorList>
            <consortium name="The Broad Institute Genomics Platform"/>
            <consortium name="The Broad Institute Genome Sequencing Center for Infectious Disease"/>
            <person name="Wu L."/>
            <person name="Ma J."/>
        </authorList>
    </citation>
    <scope>NUCLEOTIDE SEQUENCE [LARGE SCALE GENOMIC DNA]</scope>
    <source>
        <strain evidence="11">ICMP 6774ER</strain>
    </source>
</reference>
<keyword evidence="4 8" id="KW-0479">Metal-binding</keyword>
<feature type="domain" description="PIN" evidence="9">
    <location>
        <begin position="5"/>
        <end position="121"/>
    </location>
</feature>
<protein>
    <recommendedName>
        <fullName evidence="8">Ribonuclease VapC</fullName>
        <shortName evidence="8">RNase VapC</shortName>
        <ecNumber evidence="8">3.1.-.-</ecNumber>
    </recommendedName>
    <alternativeName>
        <fullName evidence="8">Toxin VapC</fullName>
    </alternativeName>
</protein>
<dbReference type="Gene3D" id="3.40.50.1010">
    <property type="entry name" value="5'-nuclease"/>
    <property type="match status" value="1"/>
</dbReference>
<dbReference type="EMBL" id="JBHUFV010000016">
    <property type="protein sequence ID" value="MFD1932069.1"/>
    <property type="molecule type" value="Genomic_DNA"/>
</dbReference>
<name>A0ABW4SUJ3_9ACTN</name>
<comment type="function">
    <text evidence="8">Toxic component of a toxin-antitoxin (TA) system. An RNase.</text>
</comment>
<evidence type="ECO:0000256" key="1">
    <source>
        <dbReference type="ARBA" id="ARBA00001946"/>
    </source>
</evidence>
<keyword evidence="2 8" id="KW-1277">Toxin-antitoxin system</keyword>
<dbReference type="HAMAP" id="MF_00265">
    <property type="entry name" value="VapC_Nob1"/>
    <property type="match status" value="1"/>
</dbReference>
<keyword evidence="11" id="KW-1185">Reference proteome</keyword>
<keyword evidence="3 8" id="KW-0540">Nuclease</keyword>
<evidence type="ECO:0000256" key="5">
    <source>
        <dbReference type="ARBA" id="ARBA00022801"/>
    </source>
</evidence>
<dbReference type="CDD" id="cd18746">
    <property type="entry name" value="PIN_VapC4-5_FitB-like"/>
    <property type="match status" value="1"/>
</dbReference>
<evidence type="ECO:0000313" key="11">
    <source>
        <dbReference type="Proteomes" id="UP001597368"/>
    </source>
</evidence>
<evidence type="ECO:0000256" key="4">
    <source>
        <dbReference type="ARBA" id="ARBA00022723"/>
    </source>
</evidence>
<evidence type="ECO:0000259" key="9">
    <source>
        <dbReference type="Pfam" id="PF01850"/>
    </source>
</evidence>
<comment type="caution">
    <text evidence="10">The sequence shown here is derived from an EMBL/GenBank/DDBJ whole genome shotgun (WGS) entry which is preliminary data.</text>
</comment>
<comment type="similarity">
    <text evidence="7 8">Belongs to the PINc/VapC protein family.</text>
</comment>
<comment type="cofactor">
    <cofactor evidence="1 8">
        <name>Mg(2+)</name>
        <dbReference type="ChEBI" id="CHEBI:18420"/>
    </cofactor>
</comment>
<evidence type="ECO:0000256" key="8">
    <source>
        <dbReference type="HAMAP-Rule" id="MF_00265"/>
    </source>
</evidence>
<dbReference type="PANTHER" id="PTHR33653">
    <property type="entry name" value="RIBONUCLEASE VAPC2"/>
    <property type="match status" value="1"/>
</dbReference>
<sequence length="146" mass="16387">MGVGYLLDTNVVSEVRKRNGSSHVRNWIGEAHGPTLYLSSLTVGEIRSGVELRRRRDPAQATILERWLHGLHRQFGDRIIPITSEIAEEWGRLNAIRPIPTMDGLIAATARVNGWTLVSRNVKDFEGTGVSVVNPFEPPRRDQPRV</sequence>
<dbReference type="InterPro" id="IPR022907">
    <property type="entry name" value="VapC_family"/>
</dbReference>
<feature type="binding site" evidence="8">
    <location>
        <position position="8"/>
    </location>
    <ligand>
        <name>Mg(2+)</name>
        <dbReference type="ChEBI" id="CHEBI:18420"/>
    </ligand>
</feature>
<proteinExistence type="inferred from homology"/>
<dbReference type="EC" id="3.1.-.-" evidence="8"/>
<dbReference type="Proteomes" id="UP001597368">
    <property type="component" value="Unassembled WGS sequence"/>
</dbReference>
<keyword evidence="6 8" id="KW-0460">Magnesium</keyword>
<feature type="binding site" evidence="8">
    <location>
        <position position="103"/>
    </location>
    <ligand>
        <name>Mg(2+)</name>
        <dbReference type="ChEBI" id="CHEBI:18420"/>
    </ligand>
</feature>
<dbReference type="InterPro" id="IPR050556">
    <property type="entry name" value="Type_II_TA_system_RNase"/>
</dbReference>
<gene>
    <name evidence="8" type="primary">vapC</name>
    <name evidence="10" type="ORF">ACFSKW_11350</name>
</gene>
<evidence type="ECO:0000313" key="10">
    <source>
        <dbReference type="EMBL" id="MFD1932069.1"/>
    </source>
</evidence>
<organism evidence="10 11">
    <name type="scientific">Nonomuraea mangrovi</name>
    <dbReference type="NCBI Taxonomy" id="2316207"/>
    <lineage>
        <taxon>Bacteria</taxon>
        <taxon>Bacillati</taxon>
        <taxon>Actinomycetota</taxon>
        <taxon>Actinomycetes</taxon>
        <taxon>Streptosporangiales</taxon>
        <taxon>Streptosporangiaceae</taxon>
        <taxon>Nonomuraea</taxon>
    </lineage>
</organism>
<evidence type="ECO:0000256" key="6">
    <source>
        <dbReference type="ARBA" id="ARBA00022842"/>
    </source>
</evidence>
<dbReference type="PANTHER" id="PTHR33653:SF1">
    <property type="entry name" value="RIBONUCLEASE VAPC2"/>
    <property type="match status" value="1"/>
</dbReference>
<keyword evidence="8" id="KW-0800">Toxin</keyword>
<dbReference type="InterPro" id="IPR029060">
    <property type="entry name" value="PIN-like_dom_sf"/>
</dbReference>
<accession>A0ABW4SUJ3</accession>
<dbReference type="InterPro" id="IPR002716">
    <property type="entry name" value="PIN_dom"/>
</dbReference>
<evidence type="ECO:0000256" key="7">
    <source>
        <dbReference type="ARBA" id="ARBA00038093"/>
    </source>
</evidence>
<evidence type="ECO:0000256" key="3">
    <source>
        <dbReference type="ARBA" id="ARBA00022722"/>
    </source>
</evidence>
<keyword evidence="5 8" id="KW-0378">Hydrolase</keyword>
<dbReference type="RefSeq" id="WP_379571996.1">
    <property type="nucleotide sequence ID" value="NZ_JBHUFV010000016.1"/>
</dbReference>
<dbReference type="SUPFAM" id="SSF88723">
    <property type="entry name" value="PIN domain-like"/>
    <property type="match status" value="1"/>
</dbReference>